<keyword evidence="1" id="KW-0575">Peroxidase</keyword>
<dbReference type="AlphaFoldDB" id="A0AAW2W6D7"/>
<accession>A0AAW2W6D7</accession>
<reference evidence="1" key="2">
    <citation type="journal article" date="2024" name="Plant">
        <title>Genomic evolution and insights into agronomic trait innovations of Sesamum species.</title>
        <authorList>
            <person name="Miao H."/>
            <person name="Wang L."/>
            <person name="Qu L."/>
            <person name="Liu H."/>
            <person name="Sun Y."/>
            <person name="Le M."/>
            <person name="Wang Q."/>
            <person name="Wei S."/>
            <person name="Zheng Y."/>
            <person name="Lin W."/>
            <person name="Duan Y."/>
            <person name="Cao H."/>
            <person name="Xiong S."/>
            <person name="Wang X."/>
            <person name="Wei L."/>
            <person name="Li C."/>
            <person name="Ma Q."/>
            <person name="Ju M."/>
            <person name="Zhao R."/>
            <person name="Li G."/>
            <person name="Mu C."/>
            <person name="Tian Q."/>
            <person name="Mei H."/>
            <person name="Zhang T."/>
            <person name="Gao T."/>
            <person name="Zhang H."/>
        </authorList>
    </citation>
    <scope>NUCLEOTIDE SEQUENCE</scope>
    <source>
        <strain evidence="1">G02</strain>
    </source>
</reference>
<dbReference type="GO" id="GO:0004601">
    <property type="term" value="F:peroxidase activity"/>
    <property type="evidence" value="ECO:0007669"/>
    <property type="project" value="UniProtKB-KW"/>
</dbReference>
<comment type="caution">
    <text evidence="1">The sequence shown here is derived from an EMBL/GenBank/DDBJ whole genome shotgun (WGS) entry which is preliminary data.</text>
</comment>
<reference evidence="1" key="1">
    <citation type="submission" date="2020-06" db="EMBL/GenBank/DDBJ databases">
        <authorList>
            <person name="Li T."/>
            <person name="Hu X."/>
            <person name="Zhang T."/>
            <person name="Song X."/>
            <person name="Zhang H."/>
            <person name="Dai N."/>
            <person name="Sheng W."/>
            <person name="Hou X."/>
            <person name="Wei L."/>
        </authorList>
    </citation>
    <scope>NUCLEOTIDE SEQUENCE</scope>
    <source>
        <strain evidence="1">G02</strain>
        <tissue evidence="1">Leaf</tissue>
    </source>
</reference>
<organism evidence="1">
    <name type="scientific">Sesamum radiatum</name>
    <name type="common">Black benniseed</name>
    <dbReference type="NCBI Taxonomy" id="300843"/>
    <lineage>
        <taxon>Eukaryota</taxon>
        <taxon>Viridiplantae</taxon>
        <taxon>Streptophyta</taxon>
        <taxon>Embryophyta</taxon>
        <taxon>Tracheophyta</taxon>
        <taxon>Spermatophyta</taxon>
        <taxon>Magnoliopsida</taxon>
        <taxon>eudicotyledons</taxon>
        <taxon>Gunneridae</taxon>
        <taxon>Pentapetalae</taxon>
        <taxon>asterids</taxon>
        <taxon>lamiids</taxon>
        <taxon>Lamiales</taxon>
        <taxon>Pedaliaceae</taxon>
        <taxon>Sesamum</taxon>
    </lineage>
</organism>
<protein>
    <submittedName>
        <fullName evidence="1">Lignin-forming anionic peroxidase</fullName>
    </submittedName>
</protein>
<gene>
    <name evidence="1" type="ORF">Sradi_0281600</name>
</gene>
<evidence type="ECO:0000313" key="1">
    <source>
        <dbReference type="EMBL" id="KAL0435737.1"/>
    </source>
</evidence>
<proteinExistence type="predicted"/>
<keyword evidence="1" id="KW-0560">Oxidoreductase</keyword>
<sequence>MARDLVALSGWSLQERTPLNKHNAFDGTDIDADFASTRRRQCPASGGDEFIRQQLLQEFIAEKRSSGVGSSSFQRRIHGQHWDVAMVRMGDLEPLTAENGFIRTCAAVHCFLEIRFGPNKMIIE</sequence>
<name>A0AAW2W6D7_SESRA</name>
<dbReference type="EMBL" id="JACGWJ010000002">
    <property type="protein sequence ID" value="KAL0435737.1"/>
    <property type="molecule type" value="Genomic_DNA"/>
</dbReference>